<keyword evidence="2 5" id="KW-0812">Transmembrane</keyword>
<comment type="subcellular location">
    <subcellularLocation>
        <location evidence="1">Membrane</location>
    </subcellularLocation>
</comment>
<organism evidence="6 7">
    <name type="scientific">Lineolata rhizophorae</name>
    <dbReference type="NCBI Taxonomy" id="578093"/>
    <lineage>
        <taxon>Eukaryota</taxon>
        <taxon>Fungi</taxon>
        <taxon>Dikarya</taxon>
        <taxon>Ascomycota</taxon>
        <taxon>Pezizomycotina</taxon>
        <taxon>Dothideomycetes</taxon>
        <taxon>Dothideomycetes incertae sedis</taxon>
        <taxon>Lineolatales</taxon>
        <taxon>Lineolataceae</taxon>
        <taxon>Lineolata</taxon>
    </lineage>
</organism>
<keyword evidence="3 5" id="KW-1133">Transmembrane helix</keyword>
<keyword evidence="4 5" id="KW-0472">Membrane</keyword>
<dbReference type="EMBL" id="MU001680">
    <property type="protein sequence ID" value="KAF2457473.1"/>
    <property type="molecule type" value="Genomic_DNA"/>
</dbReference>
<dbReference type="SUPFAM" id="SSF161084">
    <property type="entry name" value="MAPEG domain-like"/>
    <property type="match status" value="1"/>
</dbReference>
<evidence type="ECO:0000313" key="6">
    <source>
        <dbReference type="EMBL" id="KAF2457473.1"/>
    </source>
</evidence>
<evidence type="ECO:0008006" key="8">
    <source>
        <dbReference type="Google" id="ProtNLM"/>
    </source>
</evidence>
<evidence type="ECO:0000313" key="7">
    <source>
        <dbReference type="Proteomes" id="UP000799766"/>
    </source>
</evidence>
<dbReference type="GO" id="GO:0016020">
    <property type="term" value="C:membrane"/>
    <property type="evidence" value="ECO:0007669"/>
    <property type="project" value="UniProtKB-SubCell"/>
</dbReference>
<evidence type="ECO:0000256" key="5">
    <source>
        <dbReference type="SAM" id="Phobius"/>
    </source>
</evidence>
<gene>
    <name evidence="6" type="ORF">BDY21DRAFT_343968</name>
</gene>
<dbReference type="Gene3D" id="1.20.120.550">
    <property type="entry name" value="Membrane associated eicosanoid/glutathione metabolism-like domain"/>
    <property type="match status" value="1"/>
</dbReference>
<dbReference type="PANTHER" id="PTHR35371:SF1">
    <property type="entry name" value="BLR7753 PROTEIN"/>
    <property type="match status" value="1"/>
</dbReference>
<dbReference type="InterPro" id="IPR001129">
    <property type="entry name" value="Membr-assoc_MAPEG"/>
</dbReference>
<dbReference type="Proteomes" id="UP000799766">
    <property type="component" value="Unassembled WGS sequence"/>
</dbReference>
<evidence type="ECO:0000256" key="2">
    <source>
        <dbReference type="ARBA" id="ARBA00022692"/>
    </source>
</evidence>
<keyword evidence="7" id="KW-1185">Reference proteome</keyword>
<reference evidence="6" key="1">
    <citation type="journal article" date="2020" name="Stud. Mycol.">
        <title>101 Dothideomycetes genomes: a test case for predicting lifestyles and emergence of pathogens.</title>
        <authorList>
            <person name="Haridas S."/>
            <person name="Albert R."/>
            <person name="Binder M."/>
            <person name="Bloem J."/>
            <person name="Labutti K."/>
            <person name="Salamov A."/>
            <person name="Andreopoulos B."/>
            <person name="Baker S."/>
            <person name="Barry K."/>
            <person name="Bills G."/>
            <person name="Bluhm B."/>
            <person name="Cannon C."/>
            <person name="Castanera R."/>
            <person name="Culley D."/>
            <person name="Daum C."/>
            <person name="Ezra D."/>
            <person name="Gonzalez J."/>
            <person name="Henrissat B."/>
            <person name="Kuo A."/>
            <person name="Liang C."/>
            <person name="Lipzen A."/>
            <person name="Lutzoni F."/>
            <person name="Magnuson J."/>
            <person name="Mondo S."/>
            <person name="Nolan M."/>
            <person name="Ohm R."/>
            <person name="Pangilinan J."/>
            <person name="Park H.-J."/>
            <person name="Ramirez L."/>
            <person name="Alfaro M."/>
            <person name="Sun H."/>
            <person name="Tritt A."/>
            <person name="Yoshinaga Y."/>
            <person name="Zwiers L.-H."/>
            <person name="Turgeon B."/>
            <person name="Goodwin S."/>
            <person name="Spatafora J."/>
            <person name="Crous P."/>
            <person name="Grigoriev I."/>
        </authorList>
    </citation>
    <scope>NUCLEOTIDE SEQUENCE</scope>
    <source>
        <strain evidence="6">ATCC 16933</strain>
    </source>
</reference>
<protein>
    <recommendedName>
        <fullName evidence="8">Membrane-associated, eicosanoid/glutathione metabolism protein</fullName>
    </recommendedName>
</protein>
<evidence type="ECO:0000256" key="4">
    <source>
        <dbReference type="ARBA" id="ARBA00023136"/>
    </source>
</evidence>
<dbReference type="InterPro" id="IPR023352">
    <property type="entry name" value="MAPEG-like_dom_sf"/>
</dbReference>
<dbReference type="PANTHER" id="PTHR35371">
    <property type="entry name" value="INNER MEMBRANE PROTEIN"/>
    <property type="match status" value="1"/>
</dbReference>
<evidence type="ECO:0000256" key="3">
    <source>
        <dbReference type="ARBA" id="ARBA00022989"/>
    </source>
</evidence>
<sequence length="154" mass="17224">MASLPQYNYSFFGIPVSYGVAMLPRLYSMLMIKRAANNRWNNVNPRGVDTVEKIKQRVPPDVFARYERTVAAHQNGLESFPLVTTAIILGNWAQLPAAELNTFVAGYIASRIVYCLLYINTTRGKLSFIRSGTFIAGMLWCTYTIVKSCSILSG</sequence>
<dbReference type="AlphaFoldDB" id="A0A6A6P204"/>
<proteinExistence type="predicted"/>
<evidence type="ECO:0000256" key="1">
    <source>
        <dbReference type="ARBA" id="ARBA00004370"/>
    </source>
</evidence>
<feature type="transmembrane region" description="Helical" evidence="5">
    <location>
        <begin position="6"/>
        <end position="27"/>
    </location>
</feature>
<dbReference type="OrthoDB" id="2122304at2759"/>
<dbReference type="Pfam" id="PF01124">
    <property type="entry name" value="MAPEG"/>
    <property type="match status" value="1"/>
</dbReference>
<name>A0A6A6P204_9PEZI</name>
<accession>A0A6A6P204</accession>